<dbReference type="InterPro" id="IPR003439">
    <property type="entry name" value="ABC_transporter-like_ATP-bd"/>
</dbReference>
<dbReference type="InterPro" id="IPR003593">
    <property type="entry name" value="AAA+_ATPase"/>
</dbReference>
<proteinExistence type="predicted"/>
<keyword evidence="2" id="KW-0813">Transport</keyword>
<accession>A0A4R3N108</accession>
<dbReference type="GO" id="GO:0006826">
    <property type="term" value="P:iron ion transport"/>
    <property type="evidence" value="ECO:0007669"/>
    <property type="project" value="UniProtKB-KW"/>
</dbReference>
<dbReference type="PANTHER" id="PTHR42771:SF4">
    <property type="entry name" value="IRON(3+)-HYDROXAMATE IMPORT ATP-BINDING PROTEIN FHUC"/>
    <property type="match status" value="1"/>
</dbReference>
<dbReference type="InterPro" id="IPR027417">
    <property type="entry name" value="P-loop_NTPase"/>
</dbReference>
<evidence type="ECO:0000259" key="10">
    <source>
        <dbReference type="PROSITE" id="PS50893"/>
    </source>
</evidence>
<organism evidence="11 12">
    <name type="scientific">Melghiribacillus thermohalophilus</name>
    <dbReference type="NCBI Taxonomy" id="1324956"/>
    <lineage>
        <taxon>Bacteria</taxon>
        <taxon>Bacillati</taxon>
        <taxon>Bacillota</taxon>
        <taxon>Bacilli</taxon>
        <taxon>Bacillales</taxon>
        <taxon>Bacillaceae</taxon>
        <taxon>Melghiribacillus</taxon>
    </lineage>
</organism>
<keyword evidence="4" id="KW-0410">Iron transport</keyword>
<dbReference type="SUPFAM" id="SSF52540">
    <property type="entry name" value="P-loop containing nucleoside triphosphate hydrolases"/>
    <property type="match status" value="1"/>
</dbReference>
<dbReference type="Proteomes" id="UP000294650">
    <property type="component" value="Unassembled WGS sequence"/>
</dbReference>
<evidence type="ECO:0000256" key="4">
    <source>
        <dbReference type="ARBA" id="ARBA00022496"/>
    </source>
</evidence>
<evidence type="ECO:0000256" key="7">
    <source>
        <dbReference type="ARBA" id="ARBA00023004"/>
    </source>
</evidence>
<dbReference type="PROSITE" id="PS50893">
    <property type="entry name" value="ABC_TRANSPORTER_2"/>
    <property type="match status" value="1"/>
</dbReference>
<keyword evidence="6 11" id="KW-0067">ATP-binding</keyword>
<keyword evidence="8" id="KW-0406">Ion transport</keyword>
<protein>
    <submittedName>
        <fullName evidence="11">Iron complex transport system ATP-binding protein</fullName>
    </submittedName>
</protein>
<dbReference type="OrthoDB" id="9787851at2"/>
<evidence type="ECO:0000313" key="11">
    <source>
        <dbReference type="EMBL" id="TCT21731.1"/>
    </source>
</evidence>
<evidence type="ECO:0000256" key="5">
    <source>
        <dbReference type="ARBA" id="ARBA00022741"/>
    </source>
</evidence>
<dbReference type="GO" id="GO:0016887">
    <property type="term" value="F:ATP hydrolysis activity"/>
    <property type="evidence" value="ECO:0007669"/>
    <property type="project" value="InterPro"/>
</dbReference>
<comment type="caution">
    <text evidence="11">The sequence shown here is derived from an EMBL/GenBank/DDBJ whole genome shotgun (WGS) entry which is preliminary data.</text>
</comment>
<keyword evidence="3" id="KW-1003">Cell membrane</keyword>
<dbReference type="SMART" id="SM00382">
    <property type="entry name" value="AAA"/>
    <property type="match status" value="1"/>
</dbReference>
<reference evidence="11 12" key="1">
    <citation type="submission" date="2019-03" db="EMBL/GenBank/DDBJ databases">
        <title>Genomic Encyclopedia of Type Strains, Phase IV (KMG-IV): sequencing the most valuable type-strain genomes for metagenomic binning, comparative biology and taxonomic classification.</title>
        <authorList>
            <person name="Goeker M."/>
        </authorList>
    </citation>
    <scope>NUCLEOTIDE SEQUENCE [LARGE SCALE GENOMIC DNA]</scope>
    <source>
        <strain evidence="11 12">DSM 25894</strain>
    </source>
</reference>
<dbReference type="FunFam" id="3.40.50.300:FF:000134">
    <property type="entry name" value="Iron-enterobactin ABC transporter ATP-binding protein"/>
    <property type="match status" value="1"/>
</dbReference>
<name>A0A4R3N108_9BACI</name>
<dbReference type="PROSITE" id="PS00211">
    <property type="entry name" value="ABC_TRANSPORTER_1"/>
    <property type="match status" value="1"/>
</dbReference>
<dbReference type="AlphaFoldDB" id="A0A4R3N108"/>
<keyword evidence="9" id="KW-0472">Membrane</keyword>
<dbReference type="PANTHER" id="PTHR42771">
    <property type="entry name" value="IRON(3+)-HYDROXAMATE IMPORT ATP-BINDING PROTEIN FHUC"/>
    <property type="match status" value="1"/>
</dbReference>
<dbReference type="InterPro" id="IPR051535">
    <property type="entry name" value="Siderophore_ABC-ATPase"/>
</dbReference>
<dbReference type="Pfam" id="PF00005">
    <property type="entry name" value="ABC_tran"/>
    <property type="match status" value="1"/>
</dbReference>
<comment type="subcellular location">
    <subcellularLocation>
        <location evidence="1">Cell membrane</location>
        <topology evidence="1">Peripheral membrane protein</topology>
    </subcellularLocation>
</comment>
<evidence type="ECO:0000256" key="3">
    <source>
        <dbReference type="ARBA" id="ARBA00022475"/>
    </source>
</evidence>
<dbReference type="CDD" id="cd03214">
    <property type="entry name" value="ABC_Iron-Siderophores_B12_Hemin"/>
    <property type="match status" value="1"/>
</dbReference>
<feature type="domain" description="ABC transporter" evidence="10">
    <location>
        <begin position="4"/>
        <end position="240"/>
    </location>
</feature>
<gene>
    <name evidence="11" type="ORF">EDD68_11035</name>
</gene>
<dbReference type="Gene3D" id="3.40.50.300">
    <property type="entry name" value="P-loop containing nucleotide triphosphate hydrolases"/>
    <property type="match status" value="1"/>
</dbReference>
<evidence type="ECO:0000256" key="6">
    <source>
        <dbReference type="ARBA" id="ARBA00022840"/>
    </source>
</evidence>
<dbReference type="InterPro" id="IPR017871">
    <property type="entry name" value="ABC_transporter-like_CS"/>
</dbReference>
<keyword evidence="7" id="KW-0408">Iron</keyword>
<evidence type="ECO:0000256" key="9">
    <source>
        <dbReference type="ARBA" id="ARBA00023136"/>
    </source>
</evidence>
<evidence type="ECO:0000256" key="8">
    <source>
        <dbReference type="ARBA" id="ARBA00023065"/>
    </source>
</evidence>
<evidence type="ECO:0000256" key="1">
    <source>
        <dbReference type="ARBA" id="ARBA00004202"/>
    </source>
</evidence>
<dbReference type="GO" id="GO:0005524">
    <property type="term" value="F:ATP binding"/>
    <property type="evidence" value="ECO:0007669"/>
    <property type="project" value="UniProtKB-KW"/>
</dbReference>
<dbReference type="GO" id="GO:0005886">
    <property type="term" value="C:plasma membrane"/>
    <property type="evidence" value="ECO:0007669"/>
    <property type="project" value="UniProtKB-SubCell"/>
</dbReference>
<dbReference type="EMBL" id="SMAN01000010">
    <property type="protein sequence ID" value="TCT21731.1"/>
    <property type="molecule type" value="Genomic_DNA"/>
</dbReference>
<sequence length="272" mass="30665">MHSLQGQNVTVSYGTSTIIDQLNIDIPRGKITTIIGPNGCGKSTLLKSMARIMKPDGGTIYLNGKEILKQSTKEIAKQMAILPQTPSAPGGLTVYELVSYGRFPYQKGFGKLTARDREMIDWALEITGTIQFKHRSVDALSGGQRQRVWIAMALAQETELILLDEPTTYLDLAHQLEILEILYSLNRREHRTIVMVIHDLNHASRFADYIIAMRNGKILTSGNPNEVMTKEHLREVFHIDAEIVQDPRLNKPICLTYDLINQDEQKRIKLGV</sequence>
<dbReference type="RefSeq" id="WP_132371801.1">
    <property type="nucleotide sequence ID" value="NZ_SMAN01000010.1"/>
</dbReference>
<keyword evidence="12" id="KW-1185">Reference proteome</keyword>
<keyword evidence="5" id="KW-0547">Nucleotide-binding</keyword>
<evidence type="ECO:0000256" key="2">
    <source>
        <dbReference type="ARBA" id="ARBA00022448"/>
    </source>
</evidence>
<evidence type="ECO:0000313" key="12">
    <source>
        <dbReference type="Proteomes" id="UP000294650"/>
    </source>
</evidence>